<keyword evidence="3 4" id="KW-0546">Nucleotide metabolism</keyword>
<dbReference type="AlphaFoldDB" id="A0A0D6MQC2"/>
<feature type="site" description="Important for substrate specificity" evidence="4">
    <location>
        <position position="14"/>
    </location>
</feature>
<dbReference type="CDD" id="cd00555">
    <property type="entry name" value="Maf"/>
    <property type="match status" value="1"/>
</dbReference>
<keyword evidence="4" id="KW-0963">Cytoplasm</keyword>
<dbReference type="SUPFAM" id="SSF52972">
    <property type="entry name" value="ITPase-like"/>
    <property type="match status" value="1"/>
</dbReference>
<evidence type="ECO:0000256" key="4">
    <source>
        <dbReference type="HAMAP-Rule" id="MF_00528"/>
    </source>
</evidence>
<accession>A0A0D6MQC2</accession>
<dbReference type="EMBL" id="BALE01000048">
    <property type="protein sequence ID" value="GAN55478.1"/>
    <property type="molecule type" value="Genomic_DNA"/>
</dbReference>
<organism evidence="5 6">
    <name type="scientific">Tanticharoenia sakaeratensis NBRC 103193</name>
    <dbReference type="NCBI Taxonomy" id="1231623"/>
    <lineage>
        <taxon>Bacteria</taxon>
        <taxon>Pseudomonadati</taxon>
        <taxon>Pseudomonadota</taxon>
        <taxon>Alphaproteobacteria</taxon>
        <taxon>Acetobacterales</taxon>
        <taxon>Acetobacteraceae</taxon>
        <taxon>Tanticharoenia</taxon>
    </lineage>
</organism>
<comment type="caution">
    <text evidence="5">The sequence shown here is derived from an EMBL/GenBank/DDBJ whole genome shotgun (WGS) entry which is preliminary data.</text>
</comment>
<dbReference type="Pfam" id="PF02545">
    <property type="entry name" value="Maf"/>
    <property type="match status" value="1"/>
</dbReference>
<dbReference type="PIRSF" id="PIRSF006305">
    <property type="entry name" value="Maf"/>
    <property type="match status" value="1"/>
</dbReference>
<sequence>MRRPALILASASPRRSELLAQIGLVPDRIAHPDIDERARPGELARPCALRLATEKARAVAERTDEPALVLAADTIVTVGRRMLPKATDADSARACLSLMSGRRHTVVTAIALCPSAAFPEGRKASRVVESAVTFHRLTDAQIAALIENGDWSGKAGGYAIQGAAAAHIRYLGGSHSAVMGLPLFETAQLLRGQPGQFLV</sequence>
<dbReference type="InterPro" id="IPR029001">
    <property type="entry name" value="ITPase-like_fam"/>
</dbReference>
<feature type="site" description="Important for substrate specificity" evidence="4">
    <location>
        <position position="74"/>
    </location>
</feature>
<dbReference type="GO" id="GO:0005737">
    <property type="term" value="C:cytoplasm"/>
    <property type="evidence" value="ECO:0007669"/>
    <property type="project" value="UniProtKB-SubCell"/>
</dbReference>
<comment type="catalytic activity">
    <reaction evidence="4">
        <text>UTP + H2O = UMP + diphosphate + H(+)</text>
        <dbReference type="Rhea" id="RHEA:29395"/>
        <dbReference type="ChEBI" id="CHEBI:15377"/>
        <dbReference type="ChEBI" id="CHEBI:15378"/>
        <dbReference type="ChEBI" id="CHEBI:33019"/>
        <dbReference type="ChEBI" id="CHEBI:46398"/>
        <dbReference type="ChEBI" id="CHEBI:57865"/>
        <dbReference type="EC" id="3.6.1.9"/>
    </reaction>
</comment>
<dbReference type="HAMAP" id="MF_00528">
    <property type="entry name" value="Maf"/>
    <property type="match status" value="1"/>
</dbReference>
<dbReference type="GO" id="GO:0009117">
    <property type="term" value="P:nucleotide metabolic process"/>
    <property type="evidence" value="ECO:0007669"/>
    <property type="project" value="UniProtKB-KW"/>
</dbReference>
<dbReference type="Gene3D" id="3.90.950.10">
    <property type="match status" value="1"/>
</dbReference>
<dbReference type="GO" id="GO:0036218">
    <property type="term" value="F:dTTP diphosphatase activity"/>
    <property type="evidence" value="ECO:0007669"/>
    <property type="project" value="RHEA"/>
</dbReference>
<evidence type="ECO:0000256" key="1">
    <source>
        <dbReference type="ARBA" id="ARBA00001968"/>
    </source>
</evidence>
<dbReference type="Proteomes" id="UP000032679">
    <property type="component" value="Unassembled WGS sequence"/>
</dbReference>
<keyword evidence="2 4" id="KW-0378">Hydrolase</keyword>
<evidence type="ECO:0000313" key="5">
    <source>
        <dbReference type="EMBL" id="GAN55478.1"/>
    </source>
</evidence>
<dbReference type="PANTHER" id="PTHR43213:SF5">
    <property type="entry name" value="BIFUNCTIONAL DTTP_UTP PYROPHOSPHATASE_METHYLTRANSFERASE PROTEIN-RELATED"/>
    <property type="match status" value="1"/>
</dbReference>
<gene>
    <name evidence="5" type="ORF">Tasa_048_103</name>
</gene>
<comment type="cofactor">
    <cofactor evidence="1 4">
        <name>a divalent metal cation</name>
        <dbReference type="ChEBI" id="CHEBI:60240"/>
    </cofactor>
</comment>
<dbReference type="NCBIfam" id="TIGR00172">
    <property type="entry name" value="maf"/>
    <property type="match status" value="1"/>
</dbReference>
<dbReference type="RefSeq" id="WP_241767795.1">
    <property type="nucleotide sequence ID" value="NZ_BALE01000048.1"/>
</dbReference>
<comment type="similarity">
    <text evidence="4">Belongs to the Maf family. YhdE subfamily.</text>
</comment>
<dbReference type="PANTHER" id="PTHR43213">
    <property type="entry name" value="BIFUNCTIONAL DTTP/UTP PYROPHOSPHATASE/METHYLTRANSFERASE PROTEIN-RELATED"/>
    <property type="match status" value="1"/>
</dbReference>
<feature type="active site" description="Proton acceptor" evidence="4">
    <location>
        <position position="73"/>
    </location>
</feature>
<feature type="site" description="Important for substrate specificity" evidence="4">
    <location>
        <position position="161"/>
    </location>
</feature>
<comment type="catalytic activity">
    <reaction evidence="4">
        <text>dTTP + H2O = dTMP + diphosphate + H(+)</text>
        <dbReference type="Rhea" id="RHEA:28534"/>
        <dbReference type="ChEBI" id="CHEBI:15377"/>
        <dbReference type="ChEBI" id="CHEBI:15378"/>
        <dbReference type="ChEBI" id="CHEBI:33019"/>
        <dbReference type="ChEBI" id="CHEBI:37568"/>
        <dbReference type="ChEBI" id="CHEBI:63528"/>
        <dbReference type="EC" id="3.6.1.9"/>
    </reaction>
</comment>
<proteinExistence type="inferred from homology"/>
<comment type="function">
    <text evidence="4">Nucleoside triphosphate pyrophosphatase that hydrolyzes dTTP and UTP. May have a dual role in cell division arrest and in preventing the incorporation of modified nucleotides into cellular nucleic acids.</text>
</comment>
<reference evidence="5 6" key="1">
    <citation type="submission" date="2012-10" db="EMBL/GenBank/DDBJ databases">
        <title>Genome sequencing of Tanticharoenia sakaeratensis NBRC 103193.</title>
        <authorList>
            <person name="Azuma Y."/>
            <person name="Hadano H."/>
            <person name="Hirakawa H."/>
            <person name="Matsushita K."/>
        </authorList>
    </citation>
    <scope>NUCLEOTIDE SEQUENCE [LARGE SCALE GENOMIC DNA]</scope>
    <source>
        <strain evidence="5 6">NBRC 103193</strain>
    </source>
</reference>
<dbReference type="InterPro" id="IPR003697">
    <property type="entry name" value="Maf-like"/>
</dbReference>
<comment type="subcellular location">
    <subcellularLocation>
        <location evidence="4">Cytoplasm</location>
    </subcellularLocation>
</comment>
<dbReference type="STRING" id="1231623.Tasa_048_103"/>
<evidence type="ECO:0000313" key="6">
    <source>
        <dbReference type="Proteomes" id="UP000032679"/>
    </source>
</evidence>
<dbReference type="EC" id="3.6.1.9" evidence="4"/>
<name>A0A0D6MQC2_9PROT</name>
<keyword evidence="6" id="KW-1185">Reference proteome</keyword>
<dbReference type="GO" id="GO:0036221">
    <property type="term" value="F:UTP diphosphatase activity"/>
    <property type="evidence" value="ECO:0007669"/>
    <property type="project" value="RHEA"/>
</dbReference>
<evidence type="ECO:0000256" key="2">
    <source>
        <dbReference type="ARBA" id="ARBA00022801"/>
    </source>
</evidence>
<evidence type="ECO:0000256" key="3">
    <source>
        <dbReference type="ARBA" id="ARBA00023080"/>
    </source>
</evidence>
<protein>
    <recommendedName>
        <fullName evidence="4">dTTP/UTP pyrophosphatase</fullName>
        <shortName evidence="4">dTTPase/UTPase</shortName>
        <ecNumber evidence="4">3.6.1.9</ecNumber>
    </recommendedName>
    <alternativeName>
        <fullName evidence="4">Nucleoside triphosphate pyrophosphatase</fullName>
    </alternativeName>
    <alternativeName>
        <fullName evidence="4">Nucleotide pyrophosphatase</fullName>
        <shortName evidence="4">Nucleotide PPase</shortName>
    </alternativeName>
</protein>
<comment type="caution">
    <text evidence="4">Lacks conserved residue(s) required for the propagation of feature annotation.</text>
</comment>